<dbReference type="PANTHER" id="PTHR28037:SF1">
    <property type="entry name" value="ALCOHOL O-ACETYLTRANSFERASE 1-RELATED"/>
    <property type="match status" value="1"/>
</dbReference>
<feature type="region of interest" description="Disordered" evidence="1">
    <location>
        <begin position="448"/>
        <end position="472"/>
    </location>
</feature>
<keyword evidence="3" id="KW-1185">Reference proteome</keyword>
<evidence type="ECO:0000256" key="1">
    <source>
        <dbReference type="SAM" id="MobiDB-lite"/>
    </source>
</evidence>
<sequence length="539" mass="60463">MTSFSSQKNTEVYNKHWRSHNNRDWFRPLEDSEYAYYVPSKTGLNDMFLHASFTAKTAVMDPSRIALCWATVRSEHPLLMAKVIRDKNLEIPEISEDEPYFWFSPPTDPVKEAEECLVSTNSSKGELISNYLNGPRTLSDERMSYLVISTSTVPQVSDEEGTYDFFMCAPHFIGDGTSLHQCTHDLLTLLSSTRSNDELKRSLMQATYSVNELPPGFESRLSVPSNQFARAAAKINYLQIMHNEIGGHTLRRSQRLSQETKYYPNAKQHSVTVNHALFTLCNVAWGRSNLDFGKIREPIMMYTAFNLRAHLDPHPASTYWFLALTYFNIVLPSYVPPTLAAFWGRTKSVKRQVQKITGGGKAPFLNARALELARTRAKRVRGMTKSTTEKETETEKKSDTSPSAPPQPTSINDIQLASASGIKLPPAPSAALFGVSLVGNLDNVYTQSSYSRPPSYSASSTDTRPVSSQETTSSQIITVHNVAGATRQKPGGFLLFVHTFNKKLSLHLCYDVNGFEEGHIERFWESLRDAADELLVGDE</sequence>
<dbReference type="InterPro" id="IPR023213">
    <property type="entry name" value="CAT-like_dom_sf"/>
</dbReference>
<dbReference type="PANTHER" id="PTHR28037">
    <property type="entry name" value="ALCOHOL O-ACETYLTRANSFERASE 1-RELATED"/>
    <property type="match status" value="1"/>
</dbReference>
<dbReference type="Gene3D" id="3.30.559.10">
    <property type="entry name" value="Chloramphenicol acetyltransferase-like domain"/>
    <property type="match status" value="1"/>
</dbReference>
<feature type="compositionally biased region" description="Basic and acidic residues" evidence="1">
    <location>
        <begin position="387"/>
        <end position="399"/>
    </location>
</feature>
<name>A0A9P5PDW4_9AGAR</name>
<evidence type="ECO:0000313" key="3">
    <source>
        <dbReference type="Proteomes" id="UP000772434"/>
    </source>
</evidence>
<dbReference type="EMBL" id="JADNRY010000250">
    <property type="protein sequence ID" value="KAF9060310.1"/>
    <property type="molecule type" value="Genomic_DNA"/>
</dbReference>
<dbReference type="InterPro" id="IPR052058">
    <property type="entry name" value="Alcohol_O-acetyltransferase"/>
</dbReference>
<gene>
    <name evidence="2" type="ORF">BDP27DRAFT_1339876</name>
</gene>
<comment type="caution">
    <text evidence="2">The sequence shown here is derived from an EMBL/GenBank/DDBJ whole genome shotgun (WGS) entry which is preliminary data.</text>
</comment>
<evidence type="ECO:0000313" key="2">
    <source>
        <dbReference type="EMBL" id="KAF9060310.1"/>
    </source>
</evidence>
<dbReference type="OrthoDB" id="3355480at2759"/>
<organism evidence="2 3">
    <name type="scientific">Rhodocollybia butyracea</name>
    <dbReference type="NCBI Taxonomy" id="206335"/>
    <lineage>
        <taxon>Eukaryota</taxon>
        <taxon>Fungi</taxon>
        <taxon>Dikarya</taxon>
        <taxon>Basidiomycota</taxon>
        <taxon>Agaricomycotina</taxon>
        <taxon>Agaricomycetes</taxon>
        <taxon>Agaricomycetidae</taxon>
        <taxon>Agaricales</taxon>
        <taxon>Marasmiineae</taxon>
        <taxon>Omphalotaceae</taxon>
        <taxon>Rhodocollybia</taxon>
    </lineage>
</organism>
<protein>
    <submittedName>
        <fullName evidence="2">Uncharacterized protein</fullName>
    </submittedName>
</protein>
<dbReference type="Proteomes" id="UP000772434">
    <property type="component" value="Unassembled WGS sequence"/>
</dbReference>
<reference evidence="2" key="1">
    <citation type="submission" date="2020-11" db="EMBL/GenBank/DDBJ databases">
        <authorList>
            <consortium name="DOE Joint Genome Institute"/>
            <person name="Ahrendt S."/>
            <person name="Riley R."/>
            <person name="Andreopoulos W."/>
            <person name="Labutti K."/>
            <person name="Pangilinan J."/>
            <person name="Ruiz-Duenas F.J."/>
            <person name="Barrasa J.M."/>
            <person name="Sanchez-Garcia M."/>
            <person name="Camarero S."/>
            <person name="Miyauchi S."/>
            <person name="Serrano A."/>
            <person name="Linde D."/>
            <person name="Babiker R."/>
            <person name="Drula E."/>
            <person name="Ayuso-Fernandez I."/>
            <person name="Pacheco R."/>
            <person name="Padilla G."/>
            <person name="Ferreira P."/>
            <person name="Barriuso J."/>
            <person name="Kellner H."/>
            <person name="Castanera R."/>
            <person name="Alfaro M."/>
            <person name="Ramirez L."/>
            <person name="Pisabarro A.G."/>
            <person name="Kuo A."/>
            <person name="Tritt A."/>
            <person name="Lipzen A."/>
            <person name="He G."/>
            <person name="Yan M."/>
            <person name="Ng V."/>
            <person name="Cullen D."/>
            <person name="Martin F."/>
            <person name="Rosso M.-N."/>
            <person name="Henrissat B."/>
            <person name="Hibbett D."/>
            <person name="Martinez A.T."/>
            <person name="Grigoriev I.V."/>
        </authorList>
    </citation>
    <scope>NUCLEOTIDE SEQUENCE</scope>
    <source>
        <strain evidence="2">AH 40177</strain>
    </source>
</reference>
<feature type="region of interest" description="Disordered" evidence="1">
    <location>
        <begin position="376"/>
        <end position="412"/>
    </location>
</feature>
<accession>A0A9P5PDW4</accession>
<dbReference type="AlphaFoldDB" id="A0A9P5PDW4"/>
<feature type="compositionally biased region" description="Low complexity" evidence="1">
    <location>
        <begin position="448"/>
        <end position="460"/>
    </location>
</feature>
<proteinExistence type="predicted"/>